<proteinExistence type="predicted"/>
<dbReference type="PANTHER" id="PTHR47272">
    <property type="entry name" value="DDE_TNP_1_7 DOMAIN-CONTAINING PROTEIN"/>
    <property type="match status" value="1"/>
</dbReference>
<comment type="caution">
    <text evidence="3">The sequence shown here is derived from an EMBL/GenBank/DDBJ whole genome shotgun (WGS) entry which is preliminary data.</text>
</comment>
<dbReference type="Pfam" id="PF13843">
    <property type="entry name" value="DDE_Tnp_1_7"/>
    <property type="match status" value="1"/>
</dbReference>
<feature type="region of interest" description="Disordered" evidence="1">
    <location>
        <begin position="1157"/>
        <end position="1180"/>
    </location>
</feature>
<evidence type="ECO:0000256" key="1">
    <source>
        <dbReference type="SAM" id="MobiDB-lite"/>
    </source>
</evidence>
<feature type="region of interest" description="Disordered" evidence="1">
    <location>
        <begin position="269"/>
        <end position="291"/>
    </location>
</feature>
<dbReference type="OrthoDB" id="8023715at2759"/>
<evidence type="ECO:0000313" key="4">
    <source>
        <dbReference type="Proteomes" id="UP000299102"/>
    </source>
</evidence>
<dbReference type="STRING" id="151549.A0A4C1TXU8"/>
<feature type="compositionally biased region" description="Polar residues" evidence="1">
    <location>
        <begin position="1165"/>
        <end position="1180"/>
    </location>
</feature>
<gene>
    <name evidence="3" type="primary">CSB-PGBD3</name>
    <name evidence="3" type="ORF">EVAR_20425_1</name>
</gene>
<feature type="domain" description="PiggyBac transposable element-derived protein" evidence="2">
    <location>
        <begin position="356"/>
        <end position="584"/>
    </location>
</feature>
<sequence length="1237" mass="138072">MRLHRLARAMADSLLCSSLETGTQTQSGQVGARSQRKLIYGELQVTSACPLTSVLYVLSGCTALMRTIHVAGPRLRTPAAFRPGAALNRPWYSRVSAPHPHAAFRPAQHHATYRRAPQVLRPAKLQPVNGRAGHAGHLTPWRTSKPSVPLISEYEFMRPVSAPAPVISETGSKGAIHTIPAPNLSLSEKPIVVEDMPTYAGGTTAQSPRICLRDGGVFWLLHSLAAPLTDNYISELLNNGDVSEIEDFDIDEDDFDLEPNILFALAAEEDCSSEEQDDKQDVIEDESSPIPESVVEPRRRLSFHHQYLLDEQQGPQDKEGAVFTLSTTRRRVWKRVPFEDGPHNYMPIPTKPVRRPVDYFRDYFDDDFIEKISHCTNLYYLRSTGRELKCTSTEITKLLAIHIIMGCVPYPRLPMYWRAGTKLGLICNIMSRDRFLTLRNALHVVEGDSAPDSEKGNVLWKVQPMIDKVKDICNKLERVPGFYSIDEQMIPFTGRCKLRQVVKNKPRPVGLKNFVMTTSEGLMLDFAIYEGAKTMFGESNLGLGPSVILSLAKSIPPGSCVYHDRYFTTVPLIEEMEKLNLHSTDKEMVSQSSNPLLDLALVNSWRLYNNDCVANDFPRNKKMPLLDFRMDIADTLSCTPDHPRRVEGDDDSVPVPRREYKIYRPANAPSAAKRYDGYEHYPISDDIKAPRTSRMENCKSRSNLKYSQANYISAALNVRRFCFQTKPNYEVTEKIIMDVTSARPAEAVIDLSRGTSLTSSELAALVQSGTLQLVDYVPPAIAIPHSHYATQYSAQAFDTLVAAPVPMTNDGFLPQVSLFRPDQLSLQNMNGQLYQNYPIELVPYQPEKKLGPNSDFQVYLLDDEATKQKKVPQLSHKNVIRDTERNLIVTMVPQVMEVINVTEESMNEKPETIITDIITSETQHPATTVKHIDETTTEVDKTTPIYRAQANRAVGDILAKGFYSALNEVRAAAALVQVENAKTENEVTNVTTKSPKVRYNHNGSVAKKDRNSTENQKTFIRGTPFSKAEKADVAYTFLRAEDKDKVTKDGAVYAGQIVEASIMEDRGSAGKGNGLAIGPPLRLLMVEDKSDVTTENSNSSVEISKTPSKNKIINDAKTGEPVLRIFASYIDNPSQRELVPKMSTKQKDAVEKHKILDSGKGGNVKNLSKTHGGSDMNQVSKFEVKLRPKLDDYTSIFEEDNVQDGHIGRINLNTVGVALRVHTNIVGPSLGKRDEKE</sequence>
<dbReference type="Proteomes" id="UP000299102">
    <property type="component" value="Unassembled WGS sequence"/>
</dbReference>
<feature type="compositionally biased region" description="Acidic residues" evidence="1">
    <location>
        <begin position="269"/>
        <end position="287"/>
    </location>
</feature>
<organism evidence="3 4">
    <name type="scientific">Eumeta variegata</name>
    <name type="common">Bagworm moth</name>
    <name type="synonym">Eumeta japonica</name>
    <dbReference type="NCBI Taxonomy" id="151549"/>
    <lineage>
        <taxon>Eukaryota</taxon>
        <taxon>Metazoa</taxon>
        <taxon>Ecdysozoa</taxon>
        <taxon>Arthropoda</taxon>
        <taxon>Hexapoda</taxon>
        <taxon>Insecta</taxon>
        <taxon>Pterygota</taxon>
        <taxon>Neoptera</taxon>
        <taxon>Endopterygota</taxon>
        <taxon>Lepidoptera</taxon>
        <taxon>Glossata</taxon>
        <taxon>Ditrysia</taxon>
        <taxon>Tineoidea</taxon>
        <taxon>Psychidae</taxon>
        <taxon>Oiketicinae</taxon>
        <taxon>Eumeta</taxon>
    </lineage>
</organism>
<dbReference type="EMBL" id="BGZK01000102">
    <property type="protein sequence ID" value="GBP18893.1"/>
    <property type="molecule type" value="Genomic_DNA"/>
</dbReference>
<protein>
    <submittedName>
        <fullName evidence="3">Chimeric ERCC6-PGBD3 protein</fullName>
    </submittedName>
</protein>
<accession>A0A4C1TXU8</accession>
<name>A0A4C1TXU8_EUMVA</name>
<evidence type="ECO:0000313" key="3">
    <source>
        <dbReference type="EMBL" id="GBP18893.1"/>
    </source>
</evidence>
<reference evidence="3 4" key="1">
    <citation type="journal article" date="2019" name="Commun. Biol.">
        <title>The bagworm genome reveals a unique fibroin gene that provides high tensile strength.</title>
        <authorList>
            <person name="Kono N."/>
            <person name="Nakamura H."/>
            <person name="Ohtoshi R."/>
            <person name="Tomita M."/>
            <person name="Numata K."/>
            <person name="Arakawa K."/>
        </authorList>
    </citation>
    <scope>NUCLEOTIDE SEQUENCE [LARGE SCALE GENOMIC DNA]</scope>
</reference>
<dbReference type="AlphaFoldDB" id="A0A4C1TXU8"/>
<keyword evidence="4" id="KW-1185">Reference proteome</keyword>
<dbReference type="InterPro" id="IPR029526">
    <property type="entry name" value="PGBD"/>
</dbReference>
<evidence type="ECO:0000259" key="2">
    <source>
        <dbReference type="Pfam" id="PF13843"/>
    </source>
</evidence>